<accession>A0ABW2MTW4</accession>
<evidence type="ECO:0000313" key="3">
    <source>
        <dbReference type="Proteomes" id="UP001596415"/>
    </source>
</evidence>
<dbReference type="RefSeq" id="WP_380218360.1">
    <property type="nucleotide sequence ID" value="NZ_JBHTBN010000006.1"/>
</dbReference>
<evidence type="ECO:0000256" key="1">
    <source>
        <dbReference type="SAM" id="SignalP"/>
    </source>
</evidence>
<dbReference type="Proteomes" id="UP001596415">
    <property type="component" value="Unassembled WGS sequence"/>
</dbReference>
<evidence type="ECO:0008006" key="4">
    <source>
        <dbReference type="Google" id="ProtNLM"/>
    </source>
</evidence>
<sequence length="229" mass="25127">MRKLCTLAALLLSCIVATAQENVFTAPGDIQTYETSDFLTEDDVKTFKEYSIGIYFQPIPLFINEINITQDGTTSTFANDENVFGVGIGLVVNADFEKSGLGFGAIAYASYVSGDELNAIDSYFAFKYDFALGDRLTTNFELSPLVGLGNLVFEEAQDGLNLGNSLYVSGGLRLTWRLSNTIYLGADAVSRPFVFNEEKLLGVEDEVDSAEITYKSPITLNVSLRFNFL</sequence>
<protein>
    <recommendedName>
        <fullName evidence="4">Outer membrane protein beta-barrel domain-containing protein</fullName>
    </recommendedName>
</protein>
<gene>
    <name evidence="2" type="ORF">ACFQO1_11910</name>
</gene>
<organism evidence="2 3">
    <name type="scientific">Jejudonia soesokkakensis</name>
    <dbReference type="NCBI Taxonomy" id="1323432"/>
    <lineage>
        <taxon>Bacteria</taxon>
        <taxon>Pseudomonadati</taxon>
        <taxon>Bacteroidota</taxon>
        <taxon>Flavobacteriia</taxon>
        <taxon>Flavobacteriales</taxon>
        <taxon>Flavobacteriaceae</taxon>
        <taxon>Jejudonia</taxon>
    </lineage>
</organism>
<reference evidence="3" key="1">
    <citation type="journal article" date="2019" name="Int. J. Syst. Evol. Microbiol.">
        <title>The Global Catalogue of Microorganisms (GCM) 10K type strain sequencing project: providing services to taxonomists for standard genome sequencing and annotation.</title>
        <authorList>
            <consortium name="The Broad Institute Genomics Platform"/>
            <consortium name="The Broad Institute Genome Sequencing Center for Infectious Disease"/>
            <person name="Wu L."/>
            <person name="Ma J."/>
        </authorList>
    </citation>
    <scope>NUCLEOTIDE SEQUENCE [LARGE SCALE GENOMIC DNA]</scope>
    <source>
        <strain evidence="3">CGMCC 1.16306</strain>
    </source>
</reference>
<comment type="caution">
    <text evidence="2">The sequence shown here is derived from an EMBL/GenBank/DDBJ whole genome shotgun (WGS) entry which is preliminary data.</text>
</comment>
<name>A0ABW2MTW4_9FLAO</name>
<keyword evidence="3" id="KW-1185">Reference proteome</keyword>
<feature type="signal peptide" evidence="1">
    <location>
        <begin position="1"/>
        <end position="19"/>
    </location>
</feature>
<feature type="chain" id="PRO_5045850580" description="Outer membrane protein beta-barrel domain-containing protein" evidence="1">
    <location>
        <begin position="20"/>
        <end position="229"/>
    </location>
</feature>
<evidence type="ECO:0000313" key="2">
    <source>
        <dbReference type="EMBL" id="MFC7358396.1"/>
    </source>
</evidence>
<proteinExistence type="predicted"/>
<dbReference type="EMBL" id="JBHTBN010000006">
    <property type="protein sequence ID" value="MFC7358396.1"/>
    <property type="molecule type" value="Genomic_DNA"/>
</dbReference>
<keyword evidence="1" id="KW-0732">Signal</keyword>